<dbReference type="InterPro" id="IPR013087">
    <property type="entry name" value="Znf_C2H2_type"/>
</dbReference>
<reference evidence="3 4" key="1">
    <citation type="submission" date="2020-06" db="EMBL/GenBank/DDBJ databases">
        <authorList>
            <person name="Li R."/>
            <person name="Bekaert M."/>
        </authorList>
    </citation>
    <scope>NUCLEOTIDE SEQUENCE [LARGE SCALE GENOMIC DNA]</scope>
    <source>
        <strain evidence="4">wild</strain>
    </source>
</reference>
<organism evidence="3 4">
    <name type="scientific">Mytilus coruscus</name>
    <name type="common">Sea mussel</name>
    <dbReference type="NCBI Taxonomy" id="42192"/>
    <lineage>
        <taxon>Eukaryota</taxon>
        <taxon>Metazoa</taxon>
        <taxon>Spiralia</taxon>
        <taxon>Lophotrochozoa</taxon>
        <taxon>Mollusca</taxon>
        <taxon>Bivalvia</taxon>
        <taxon>Autobranchia</taxon>
        <taxon>Pteriomorphia</taxon>
        <taxon>Mytilida</taxon>
        <taxon>Mytiloidea</taxon>
        <taxon>Mytilidae</taxon>
        <taxon>Mytilinae</taxon>
        <taxon>Mytilus</taxon>
    </lineage>
</organism>
<protein>
    <recommendedName>
        <fullName evidence="2">C2H2-type domain-containing protein</fullName>
    </recommendedName>
</protein>
<dbReference type="PROSITE" id="PS50157">
    <property type="entry name" value="ZINC_FINGER_C2H2_2"/>
    <property type="match status" value="1"/>
</dbReference>
<dbReference type="InterPro" id="IPR036397">
    <property type="entry name" value="RNaseH_sf"/>
</dbReference>
<keyword evidence="1" id="KW-0863">Zinc-finger</keyword>
<dbReference type="Gene3D" id="3.30.420.10">
    <property type="entry name" value="Ribonuclease H-like superfamily/Ribonuclease H"/>
    <property type="match status" value="1"/>
</dbReference>
<evidence type="ECO:0000259" key="2">
    <source>
        <dbReference type="PROSITE" id="PS50157"/>
    </source>
</evidence>
<proteinExistence type="predicted"/>
<dbReference type="Proteomes" id="UP000507470">
    <property type="component" value="Unassembled WGS sequence"/>
</dbReference>
<name>A0A6J8BWV4_MYTCO</name>
<dbReference type="SMART" id="SM00355">
    <property type="entry name" value="ZnF_C2H2"/>
    <property type="match status" value="2"/>
</dbReference>
<dbReference type="PROSITE" id="PS00028">
    <property type="entry name" value="ZINC_FINGER_C2H2_1"/>
    <property type="match status" value="1"/>
</dbReference>
<dbReference type="GO" id="GO:0003676">
    <property type="term" value="F:nucleic acid binding"/>
    <property type="evidence" value="ECO:0007669"/>
    <property type="project" value="InterPro"/>
</dbReference>
<evidence type="ECO:0000313" key="4">
    <source>
        <dbReference type="Proteomes" id="UP000507470"/>
    </source>
</evidence>
<keyword evidence="4" id="KW-1185">Reference proteome</keyword>
<dbReference type="EMBL" id="CACVKT020004177">
    <property type="protein sequence ID" value="CAC5388548.1"/>
    <property type="molecule type" value="Genomic_DNA"/>
</dbReference>
<dbReference type="GO" id="GO:0008270">
    <property type="term" value="F:zinc ion binding"/>
    <property type="evidence" value="ECO:0007669"/>
    <property type="project" value="UniProtKB-KW"/>
</dbReference>
<dbReference type="AlphaFoldDB" id="A0A6J8BWV4"/>
<evidence type="ECO:0000256" key="1">
    <source>
        <dbReference type="PROSITE-ProRule" id="PRU00042"/>
    </source>
</evidence>
<keyword evidence="1" id="KW-0862">Zinc</keyword>
<feature type="domain" description="C2H2-type" evidence="2">
    <location>
        <begin position="81"/>
        <end position="109"/>
    </location>
</feature>
<sequence>MLSKLISRDQKDWDECLPLTMLAYRSSVRESTKQTPNLMMHGQKAQFPIDLLYGPPPDEAKQVDLHGYMNTLRTLVPFTVYQCQECPVGFPTAVPLSSHEEQVHGPQNVCPFAGCGVSFPRQKPDRMHRNIQRVHPVLRRGSPVGQSVANGRRMRQRPVVGPTMVEAVVDEELPQIENWAVLVPEESLTELGSPCSAPKEGVHHGWLTGQCF</sequence>
<gene>
    <name evidence="3" type="ORF">MCOR_23804</name>
</gene>
<keyword evidence="1" id="KW-0479">Metal-binding</keyword>
<evidence type="ECO:0000313" key="3">
    <source>
        <dbReference type="EMBL" id="CAC5388548.1"/>
    </source>
</evidence>
<dbReference type="OrthoDB" id="6196593at2759"/>
<accession>A0A6J8BWV4</accession>